<dbReference type="EMBL" id="SUYC01000002">
    <property type="protein sequence ID" value="MBE6269830.1"/>
    <property type="molecule type" value="Genomic_DNA"/>
</dbReference>
<evidence type="ECO:0000313" key="2">
    <source>
        <dbReference type="EMBL" id="MBE6269830.1"/>
    </source>
</evidence>
<sequence length="500" mass="56381">MIDIDELANRIHADVFDVAKTGIPLGVFPNVFQKIAFELVNYENFNLEYTVAIMLSAFATAIGNTYHVRIKGKWVTACFLYMILVGRPGLGKTPPLGFLYFPIRDYDQRLLEQARKEYEAYAQQQAVKKDGDVTELIEKPRLMQTVISDFTQEAMLSIHYDNPRGIVLLVDEVVSLFNSVKRYSTKSNLIEDLLSAYSGQQLKAVRKSEVFPICIPHPCINLIGGIQTNLLDEIFRKEYVANGLTDRFLFVFPKNKKIPKWQIGIEQEKRPDTMSKWSYYINKVLNIPCPLSEDGITPQPIVLDFSEDARTYFYNWNNSIIDEVNGIEDDNEVESRKVKLNGNAARLALILQVMRWAAGECQMDCIDITSVKGAIQLIEYFEDSYKRVNALSGMDEPNRNQDRWLAMVGDTFTSSEAEQAGQKTGVSRRTVFSSLKRLCETTPPVLQKVKQGVYEKVVKRCTTALCTSALSDSSENGGEGKVQSAEVQSADSAQEGGEDE</sequence>
<evidence type="ECO:0000313" key="3">
    <source>
        <dbReference type="Proteomes" id="UP000806522"/>
    </source>
</evidence>
<reference evidence="2" key="1">
    <citation type="submission" date="2019-04" db="EMBL/GenBank/DDBJ databases">
        <title>Evolution of Biomass-Degrading Anaerobic Consortia Revealed by Metagenomics.</title>
        <authorList>
            <person name="Peng X."/>
        </authorList>
    </citation>
    <scope>NUCLEOTIDE SEQUENCE</scope>
    <source>
        <strain evidence="2">SIG140</strain>
    </source>
</reference>
<dbReference type="Pfam" id="PF13148">
    <property type="entry name" value="DUF3987"/>
    <property type="match status" value="1"/>
</dbReference>
<accession>A0A9D5NYF3</accession>
<evidence type="ECO:0000256" key="1">
    <source>
        <dbReference type="SAM" id="MobiDB-lite"/>
    </source>
</evidence>
<organism evidence="2 3">
    <name type="scientific">Xylanibacter ruminicola</name>
    <name type="common">Prevotella ruminicola</name>
    <dbReference type="NCBI Taxonomy" id="839"/>
    <lineage>
        <taxon>Bacteria</taxon>
        <taxon>Pseudomonadati</taxon>
        <taxon>Bacteroidota</taxon>
        <taxon>Bacteroidia</taxon>
        <taxon>Bacteroidales</taxon>
        <taxon>Prevotellaceae</taxon>
        <taxon>Xylanibacter</taxon>
    </lineage>
</organism>
<comment type="caution">
    <text evidence="2">The sequence shown here is derived from an EMBL/GenBank/DDBJ whole genome shotgun (WGS) entry which is preliminary data.</text>
</comment>
<dbReference type="InterPro" id="IPR025048">
    <property type="entry name" value="DUF3987"/>
</dbReference>
<name>A0A9D5NYF3_XYLRU</name>
<gene>
    <name evidence="2" type="ORF">E7101_02630</name>
</gene>
<feature type="region of interest" description="Disordered" evidence="1">
    <location>
        <begin position="470"/>
        <end position="500"/>
    </location>
</feature>
<protein>
    <submittedName>
        <fullName evidence="2">DUF3987 domain-containing protein</fullName>
    </submittedName>
</protein>
<dbReference type="Proteomes" id="UP000806522">
    <property type="component" value="Unassembled WGS sequence"/>
</dbReference>
<dbReference type="AlphaFoldDB" id="A0A9D5NYF3"/>
<proteinExistence type="predicted"/>